<comment type="caution">
    <text evidence="2">The sequence shown here is derived from an EMBL/GenBank/DDBJ whole genome shotgun (WGS) entry which is preliminary data.</text>
</comment>
<sequence length="136" mass="14742">MGRKVGKSTLTSGPPICSERTSKSRAEACEHQTFEIRAEERGADTSKSKSTLPLPDTSKSKTTLPLPLFFFASSAHTVHSSTRVLFSHSLLALPLVLPLCTCALHSPLALFAPVLYSQGLGDDGEEEKEKEEVEEI</sequence>
<reference evidence="2 3" key="1">
    <citation type="submission" date="2019-05" db="EMBL/GenBank/DDBJ databases">
        <title>Another draft genome of Portunus trituberculatus and its Hox gene families provides insights of decapod evolution.</title>
        <authorList>
            <person name="Jeong J.-H."/>
            <person name="Song I."/>
            <person name="Kim S."/>
            <person name="Choi T."/>
            <person name="Kim D."/>
            <person name="Ryu S."/>
            <person name="Kim W."/>
        </authorList>
    </citation>
    <scope>NUCLEOTIDE SEQUENCE [LARGE SCALE GENOMIC DNA]</scope>
    <source>
        <tissue evidence="2">Muscle</tissue>
    </source>
</reference>
<gene>
    <name evidence="2" type="ORF">E2C01_029883</name>
</gene>
<evidence type="ECO:0000256" key="1">
    <source>
        <dbReference type="SAM" id="MobiDB-lite"/>
    </source>
</evidence>
<accession>A0A5B7ESL9</accession>
<proteinExistence type="predicted"/>
<name>A0A5B7ESL9_PORTR</name>
<keyword evidence="3" id="KW-1185">Reference proteome</keyword>
<feature type="compositionally biased region" description="Basic and acidic residues" evidence="1">
    <location>
        <begin position="20"/>
        <end position="47"/>
    </location>
</feature>
<dbReference type="EMBL" id="VSRR010003514">
    <property type="protein sequence ID" value="MPC36425.1"/>
    <property type="molecule type" value="Genomic_DNA"/>
</dbReference>
<protein>
    <submittedName>
        <fullName evidence="2">Uncharacterized protein</fullName>
    </submittedName>
</protein>
<evidence type="ECO:0000313" key="3">
    <source>
        <dbReference type="Proteomes" id="UP000324222"/>
    </source>
</evidence>
<organism evidence="2 3">
    <name type="scientific">Portunus trituberculatus</name>
    <name type="common">Swimming crab</name>
    <name type="synonym">Neptunus trituberculatus</name>
    <dbReference type="NCBI Taxonomy" id="210409"/>
    <lineage>
        <taxon>Eukaryota</taxon>
        <taxon>Metazoa</taxon>
        <taxon>Ecdysozoa</taxon>
        <taxon>Arthropoda</taxon>
        <taxon>Crustacea</taxon>
        <taxon>Multicrustacea</taxon>
        <taxon>Malacostraca</taxon>
        <taxon>Eumalacostraca</taxon>
        <taxon>Eucarida</taxon>
        <taxon>Decapoda</taxon>
        <taxon>Pleocyemata</taxon>
        <taxon>Brachyura</taxon>
        <taxon>Eubrachyura</taxon>
        <taxon>Portunoidea</taxon>
        <taxon>Portunidae</taxon>
        <taxon>Portuninae</taxon>
        <taxon>Portunus</taxon>
    </lineage>
</organism>
<evidence type="ECO:0000313" key="2">
    <source>
        <dbReference type="EMBL" id="MPC36425.1"/>
    </source>
</evidence>
<dbReference type="Proteomes" id="UP000324222">
    <property type="component" value="Unassembled WGS sequence"/>
</dbReference>
<dbReference type="AlphaFoldDB" id="A0A5B7ESL9"/>
<feature type="region of interest" description="Disordered" evidence="1">
    <location>
        <begin position="1"/>
        <end position="60"/>
    </location>
</feature>